<feature type="compositionally biased region" description="Basic residues" evidence="1">
    <location>
        <begin position="50"/>
        <end position="67"/>
    </location>
</feature>
<proteinExistence type="predicted"/>
<dbReference type="EMBL" id="ML995474">
    <property type="protein sequence ID" value="KAF2147485.1"/>
    <property type="molecule type" value="Genomic_DNA"/>
</dbReference>
<evidence type="ECO:0000256" key="1">
    <source>
        <dbReference type="SAM" id="MobiDB-lite"/>
    </source>
</evidence>
<dbReference type="Proteomes" id="UP000799438">
    <property type="component" value="Unassembled WGS sequence"/>
</dbReference>
<evidence type="ECO:0000313" key="2">
    <source>
        <dbReference type="EMBL" id="KAF2147485.1"/>
    </source>
</evidence>
<feature type="compositionally biased region" description="Basic and acidic residues" evidence="1">
    <location>
        <begin position="8"/>
        <end position="20"/>
    </location>
</feature>
<evidence type="ECO:0000313" key="3">
    <source>
        <dbReference type="Proteomes" id="UP000799438"/>
    </source>
</evidence>
<protein>
    <submittedName>
        <fullName evidence="2">Uncharacterized protein</fullName>
    </submittedName>
</protein>
<accession>A0A6A6BW12</accession>
<organism evidence="2 3">
    <name type="scientific">Aplosporella prunicola CBS 121167</name>
    <dbReference type="NCBI Taxonomy" id="1176127"/>
    <lineage>
        <taxon>Eukaryota</taxon>
        <taxon>Fungi</taxon>
        <taxon>Dikarya</taxon>
        <taxon>Ascomycota</taxon>
        <taxon>Pezizomycotina</taxon>
        <taxon>Dothideomycetes</taxon>
        <taxon>Dothideomycetes incertae sedis</taxon>
        <taxon>Botryosphaeriales</taxon>
        <taxon>Aplosporellaceae</taxon>
        <taxon>Aplosporella</taxon>
    </lineage>
</organism>
<dbReference type="RefSeq" id="XP_033403193.1">
    <property type="nucleotide sequence ID" value="XM_033539596.1"/>
</dbReference>
<dbReference type="GeneID" id="54297092"/>
<dbReference type="AlphaFoldDB" id="A0A6A6BW12"/>
<feature type="region of interest" description="Disordered" evidence="1">
    <location>
        <begin position="1"/>
        <end position="67"/>
    </location>
</feature>
<keyword evidence="3" id="KW-1185">Reference proteome</keyword>
<name>A0A6A6BW12_9PEZI</name>
<reference evidence="2" key="1">
    <citation type="journal article" date="2020" name="Stud. Mycol.">
        <title>101 Dothideomycetes genomes: a test case for predicting lifestyles and emergence of pathogens.</title>
        <authorList>
            <person name="Haridas S."/>
            <person name="Albert R."/>
            <person name="Binder M."/>
            <person name="Bloem J."/>
            <person name="Labutti K."/>
            <person name="Salamov A."/>
            <person name="Andreopoulos B."/>
            <person name="Baker S."/>
            <person name="Barry K."/>
            <person name="Bills G."/>
            <person name="Bluhm B."/>
            <person name="Cannon C."/>
            <person name="Castanera R."/>
            <person name="Culley D."/>
            <person name="Daum C."/>
            <person name="Ezra D."/>
            <person name="Gonzalez J."/>
            <person name="Henrissat B."/>
            <person name="Kuo A."/>
            <person name="Liang C."/>
            <person name="Lipzen A."/>
            <person name="Lutzoni F."/>
            <person name="Magnuson J."/>
            <person name="Mondo S."/>
            <person name="Nolan M."/>
            <person name="Ohm R."/>
            <person name="Pangilinan J."/>
            <person name="Park H.-J."/>
            <person name="Ramirez L."/>
            <person name="Alfaro M."/>
            <person name="Sun H."/>
            <person name="Tritt A."/>
            <person name="Yoshinaga Y."/>
            <person name="Zwiers L.-H."/>
            <person name="Turgeon B."/>
            <person name="Goodwin S."/>
            <person name="Spatafora J."/>
            <person name="Crous P."/>
            <person name="Grigoriev I."/>
        </authorList>
    </citation>
    <scope>NUCLEOTIDE SEQUENCE</scope>
    <source>
        <strain evidence="2">CBS 121167</strain>
    </source>
</reference>
<sequence length="67" mass="7043">MACYGAEEVARDEKGRRRADGGSNGAVAQRGATSQHGGDGVERVGASWAQKRRGCGKSAARRATPRR</sequence>
<gene>
    <name evidence="2" type="ORF">K452DRAFT_282495</name>
</gene>